<proteinExistence type="predicted"/>
<keyword evidence="2" id="KW-1185">Reference proteome</keyword>
<sequence>MMRFWHGSFWSISSPSGRQTIIDFRSRKDISSSLYNSKDYPSLGLEDFDGWVQLPWKGHGLRGMIVVLPRWRVSVAVGNTNWSRAGRRKAGDVSIKHVATYESKGKGKGVQVDLIKEKKSILQELEIKRMKQLNTNMRVRLNDPPCLKKGDPNKVWCFETTENITYGEVDAFEKRPQKIYAIED</sequence>
<dbReference type="AlphaFoldDB" id="A0AA36EKJ5"/>
<evidence type="ECO:0000313" key="1">
    <source>
        <dbReference type="EMBL" id="CAI9299142.1"/>
    </source>
</evidence>
<reference evidence="1" key="1">
    <citation type="submission" date="2023-04" db="EMBL/GenBank/DDBJ databases">
        <authorList>
            <person name="Vijverberg K."/>
            <person name="Xiong W."/>
            <person name="Schranz E."/>
        </authorList>
    </citation>
    <scope>NUCLEOTIDE SEQUENCE</scope>
</reference>
<evidence type="ECO:0000313" key="2">
    <source>
        <dbReference type="Proteomes" id="UP001177003"/>
    </source>
</evidence>
<accession>A0AA36EKJ5</accession>
<protein>
    <submittedName>
        <fullName evidence="1">Uncharacterized protein</fullName>
    </submittedName>
</protein>
<dbReference type="EMBL" id="OX465084">
    <property type="protein sequence ID" value="CAI9299142.1"/>
    <property type="molecule type" value="Genomic_DNA"/>
</dbReference>
<gene>
    <name evidence="1" type="ORF">LSALG_LOCUS37867</name>
</gene>
<name>A0AA36EKJ5_LACSI</name>
<dbReference type="Proteomes" id="UP001177003">
    <property type="component" value="Chromosome 8"/>
</dbReference>
<organism evidence="1 2">
    <name type="scientific">Lactuca saligna</name>
    <name type="common">Willowleaf lettuce</name>
    <dbReference type="NCBI Taxonomy" id="75948"/>
    <lineage>
        <taxon>Eukaryota</taxon>
        <taxon>Viridiplantae</taxon>
        <taxon>Streptophyta</taxon>
        <taxon>Embryophyta</taxon>
        <taxon>Tracheophyta</taxon>
        <taxon>Spermatophyta</taxon>
        <taxon>Magnoliopsida</taxon>
        <taxon>eudicotyledons</taxon>
        <taxon>Gunneridae</taxon>
        <taxon>Pentapetalae</taxon>
        <taxon>asterids</taxon>
        <taxon>campanulids</taxon>
        <taxon>Asterales</taxon>
        <taxon>Asteraceae</taxon>
        <taxon>Cichorioideae</taxon>
        <taxon>Cichorieae</taxon>
        <taxon>Lactucinae</taxon>
        <taxon>Lactuca</taxon>
    </lineage>
</organism>